<dbReference type="FunFam" id="1.10.1780.10:FF:000005">
    <property type="entry name" value="protein SUPPRESSOR OF MAX2 1"/>
    <property type="match status" value="1"/>
</dbReference>
<dbReference type="InterPro" id="IPR036628">
    <property type="entry name" value="Clp_N_dom_sf"/>
</dbReference>
<sequence length="1051" mass="117335">MRSGACAAQQTLTAEAASVLKHSVSLARRRGHAQVTPLHVAATLLSSRASVLRRACLKSQPHQTSHPLQCRALELCFNVALNRLPTTPGPLLHGQPSLSNALIAALKRAQAHQRRGCIEQQQQQPLLTIKVELEQLIISILDDPSVSRVMREAGFSSTAVKNNIEDCSATSVFQCYNSTGGVFSSPCSPSHTDHHQAQREIINPSTFWQTHFLTYSSEQNPVLFSPQKKLFSTNPAPSVKEDIKLVFDVLSRKNNKRRNTVIVGDSVPITEGLVAELMSRLERGHEVPEELKSTQLIKFQFAPVSLRFMKKEDVEMNLSELKRKVDYSLALGGGAGAIIYTGDLKWTVETSSTTFNNDKEGALSNGEQVTGYNPVDHLVAEIGRLVSDYANSNTKVWLMGTASYQTYMRCQIRQPPLEVQWSLQAVSVPSGGLGLSLQGSSVLDSKINFSQNPSQVLETKPFISKEDQDKLTCCSECAFSYDKEAQLFKSSQQKLLPPWLQTHGTEASQKDELVELKRKWNRLCHSLHQGRHSQNNMNSTLYSSNQSSIGKSYSYASSYPWWPSPNTIFPESNSISFADSALKSTHNSNLGPRLRRQQSCSTIEFNFTGSTLKHQSPEPSLGFLKDTDGKEVKITLALGNSLFSDSGKLMEKKSERTMQRADTCKLLQENVPWQSETIPSIAEALIDSKFAKQEAWLLIQGNDSIGKRRLALAIAESIFGSADFLLHINMRKRDHFEETPCSEILSRAMKNHGKLVILVEDVDLADTQFMKFLADAYETGKFGESSKREGSVGQAIFILTKGGSTSYEDYKKKQDCVIKLKLQVNETKPSLGTFSFDHKRKAEWDLLTKIKKTPRMEAMEDASSCVAIENGNASKKDFSRQSSFNTLDLNIRADEDDESEDKPGEYSPISSDLTRETTTDPQTPHGFLELIENRFVFDRSPARDREMIELFMLKIKGSFEEENVVNFSVDERVLEEVLVGSASFPNSLFEKWLKDIFQTSLQRFKVGGKEGMEIRLCLELDGKGEEGVLVLEDGFLGSCLPKKIKVSFIDY</sequence>
<dbReference type="Pfam" id="PF23569">
    <property type="entry name" value="NBD_SMAX1"/>
    <property type="match status" value="1"/>
</dbReference>
<organism evidence="8">
    <name type="scientific">Fagus sylvatica</name>
    <name type="common">Beechnut</name>
    <dbReference type="NCBI Taxonomy" id="28930"/>
    <lineage>
        <taxon>Eukaryota</taxon>
        <taxon>Viridiplantae</taxon>
        <taxon>Streptophyta</taxon>
        <taxon>Embryophyta</taxon>
        <taxon>Tracheophyta</taxon>
        <taxon>Spermatophyta</taxon>
        <taxon>Magnoliopsida</taxon>
        <taxon>eudicotyledons</taxon>
        <taxon>Gunneridae</taxon>
        <taxon>Pentapetalae</taxon>
        <taxon>rosids</taxon>
        <taxon>fabids</taxon>
        <taxon>Fagales</taxon>
        <taxon>Fagaceae</taxon>
        <taxon>Fagus</taxon>
    </lineage>
</organism>
<reference evidence="8" key="1">
    <citation type="submission" date="2018-02" db="EMBL/GenBank/DDBJ databases">
        <authorList>
            <person name="Cohen D.B."/>
            <person name="Kent A.D."/>
        </authorList>
    </citation>
    <scope>NUCLEOTIDE SEQUENCE</scope>
</reference>
<gene>
    <name evidence="8" type="ORF">FSB_LOCUS21971</name>
</gene>
<keyword evidence="3" id="KW-0805">Transcription regulation</keyword>
<evidence type="ECO:0000313" key="8">
    <source>
        <dbReference type="EMBL" id="SPC94089.1"/>
    </source>
</evidence>
<keyword evidence="2 5" id="KW-0677">Repeat</keyword>
<dbReference type="PANTHER" id="PTHR43572">
    <property type="entry name" value="CHAPERONE PROTEIN CLPD, CHLOROPLASTIC"/>
    <property type="match status" value="1"/>
</dbReference>
<dbReference type="AlphaFoldDB" id="A0A2N9G3Y3"/>
<dbReference type="InterPro" id="IPR058680">
    <property type="entry name" value="NBD_SMAX1-like"/>
</dbReference>
<dbReference type="InterPro" id="IPR027417">
    <property type="entry name" value="P-loop_NTPase"/>
</dbReference>
<evidence type="ECO:0000256" key="1">
    <source>
        <dbReference type="ARBA" id="ARBA00008675"/>
    </source>
</evidence>
<name>A0A2N9G3Y3_FAGSY</name>
<feature type="region of interest" description="Disordered" evidence="6">
    <location>
        <begin position="890"/>
        <end position="924"/>
    </location>
</feature>
<feature type="domain" description="Clp R" evidence="7">
    <location>
        <begin position="8"/>
        <end position="172"/>
    </location>
</feature>
<evidence type="ECO:0000256" key="2">
    <source>
        <dbReference type="ARBA" id="ARBA00022737"/>
    </source>
</evidence>
<dbReference type="SUPFAM" id="SSF52540">
    <property type="entry name" value="P-loop containing nucleoside triphosphate hydrolases"/>
    <property type="match status" value="1"/>
</dbReference>
<protein>
    <recommendedName>
        <fullName evidence="7">Clp R domain-containing protein</fullName>
    </recommendedName>
</protein>
<comment type="similarity">
    <text evidence="1">Belongs to the ClpA/ClpB family.</text>
</comment>
<evidence type="ECO:0000256" key="3">
    <source>
        <dbReference type="ARBA" id="ARBA00023015"/>
    </source>
</evidence>
<keyword evidence="4" id="KW-0804">Transcription</keyword>
<dbReference type="SUPFAM" id="SSF81923">
    <property type="entry name" value="Double Clp-N motif"/>
    <property type="match status" value="1"/>
</dbReference>
<proteinExistence type="inferred from homology"/>
<dbReference type="Pfam" id="PF02861">
    <property type="entry name" value="Clp_N"/>
    <property type="match status" value="1"/>
</dbReference>
<dbReference type="InterPro" id="IPR004176">
    <property type="entry name" value="Clp_R_N"/>
</dbReference>
<dbReference type="Gene3D" id="3.40.50.300">
    <property type="entry name" value="P-loop containing nucleotide triphosphate hydrolases"/>
    <property type="match status" value="1"/>
</dbReference>
<evidence type="ECO:0000259" key="7">
    <source>
        <dbReference type="PROSITE" id="PS51903"/>
    </source>
</evidence>
<dbReference type="PROSITE" id="PS51903">
    <property type="entry name" value="CLP_R"/>
    <property type="match status" value="1"/>
</dbReference>
<dbReference type="Gene3D" id="1.10.1780.10">
    <property type="entry name" value="Clp, N-terminal domain"/>
    <property type="match status" value="1"/>
</dbReference>
<accession>A0A2N9G3Y3</accession>
<dbReference type="PANTHER" id="PTHR43572:SF3">
    <property type="entry name" value="PROTEIN SMAX1-LIKE 5"/>
    <property type="match status" value="1"/>
</dbReference>
<evidence type="ECO:0000256" key="4">
    <source>
        <dbReference type="ARBA" id="ARBA00023163"/>
    </source>
</evidence>
<evidence type="ECO:0000256" key="5">
    <source>
        <dbReference type="PROSITE-ProRule" id="PRU01251"/>
    </source>
</evidence>
<dbReference type="InterPro" id="IPR051650">
    <property type="entry name" value="SL_signaling_regulator"/>
</dbReference>
<evidence type="ECO:0000256" key="6">
    <source>
        <dbReference type="SAM" id="MobiDB-lite"/>
    </source>
</evidence>
<dbReference type="EMBL" id="OIVN01001447">
    <property type="protein sequence ID" value="SPC94089.1"/>
    <property type="molecule type" value="Genomic_DNA"/>
</dbReference>